<reference evidence="1" key="2">
    <citation type="journal article" date="2022" name="New Phytol.">
        <title>Evolutionary transition to the ectomycorrhizal habit in the genomes of a hyperdiverse lineage of mushroom-forming fungi.</title>
        <authorList>
            <person name="Looney B."/>
            <person name="Miyauchi S."/>
            <person name="Morin E."/>
            <person name="Drula E."/>
            <person name="Courty P.E."/>
            <person name="Kohler A."/>
            <person name="Kuo A."/>
            <person name="LaButti K."/>
            <person name="Pangilinan J."/>
            <person name="Lipzen A."/>
            <person name="Riley R."/>
            <person name="Andreopoulos W."/>
            <person name="He G."/>
            <person name="Johnson J."/>
            <person name="Nolan M."/>
            <person name="Tritt A."/>
            <person name="Barry K.W."/>
            <person name="Grigoriev I.V."/>
            <person name="Nagy L.G."/>
            <person name="Hibbett D."/>
            <person name="Henrissat B."/>
            <person name="Matheny P.B."/>
            <person name="Labbe J."/>
            <person name="Martin F.M."/>
        </authorList>
    </citation>
    <scope>NUCLEOTIDE SEQUENCE</scope>
    <source>
        <strain evidence="1">FP105234-sp</strain>
    </source>
</reference>
<dbReference type="EMBL" id="MU276217">
    <property type="protein sequence ID" value="KAI0040215.1"/>
    <property type="molecule type" value="Genomic_DNA"/>
</dbReference>
<name>A0ACB8R8V6_9AGAM</name>
<protein>
    <submittedName>
        <fullName evidence="1">Uncharacterized protein</fullName>
    </submittedName>
</protein>
<keyword evidence="2" id="KW-1185">Reference proteome</keyword>
<organism evidence="1 2">
    <name type="scientific">Auriscalpium vulgare</name>
    <dbReference type="NCBI Taxonomy" id="40419"/>
    <lineage>
        <taxon>Eukaryota</taxon>
        <taxon>Fungi</taxon>
        <taxon>Dikarya</taxon>
        <taxon>Basidiomycota</taxon>
        <taxon>Agaricomycotina</taxon>
        <taxon>Agaricomycetes</taxon>
        <taxon>Russulales</taxon>
        <taxon>Auriscalpiaceae</taxon>
        <taxon>Auriscalpium</taxon>
    </lineage>
</organism>
<dbReference type="Proteomes" id="UP000814033">
    <property type="component" value="Unassembled WGS sequence"/>
</dbReference>
<evidence type="ECO:0000313" key="1">
    <source>
        <dbReference type="EMBL" id="KAI0040215.1"/>
    </source>
</evidence>
<proteinExistence type="predicted"/>
<accession>A0ACB8R8V6</accession>
<evidence type="ECO:0000313" key="2">
    <source>
        <dbReference type="Proteomes" id="UP000814033"/>
    </source>
</evidence>
<comment type="caution">
    <text evidence="1">The sequence shown here is derived from an EMBL/GenBank/DDBJ whole genome shotgun (WGS) entry which is preliminary data.</text>
</comment>
<gene>
    <name evidence="1" type="ORF">FA95DRAFT_1611979</name>
</gene>
<reference evidence="1" key="1">
    <citation type="submission" date="2021-02" db="EMBL/GenBank/DDBJ databases">
        <authorList>
            <consortium name="DOE Joint Genome Institute"/>
            <person name="Ahrendt S."/>
            <person name="Looney B.P."/>
            <person name="Miyauchi S."/>
            <person name="Morin E."/>
            <person name="Drula E."/>
            <person name="Courty P.E."/>
            <person name="Chicoki N."/>
            <person name="Fauchery L."/>
            <person name="Kohler A."/>
            <person name="Kuo A."/>
            <person name="Labutti K."/>
            <person name="Pangilinan J."/>
            <person name="Lipzen A."/>
            <person name="Riley R."/>
            <person name="Andreopoulos W."/>
            <person name="He G."/>
            <person name="Johnson J."/>
            <person name="Barry K.W."/>
            <person name="Grigoriev I.V."/>
            <person name="Nagy L."/>
            <person name="Hibbett D."/>
            <person name="Henrissat B."/>
            <person name="Matheny P.B."/>
            <person name="Labbe J."/>
            <person name="Martin F."/>
        </authorList>
    </citation>
    <scope>NUCLEOTIDE SEQUENCE</scope>
    <source>
        <strain evidence="1">FP105234-sp</strain>
    </source>
</reference>
<sequence length="109" mass="12293">MSDQDTLYSPRPTSQMGHHDASVEITTPESGAQLPYTRTRDPIANEVKKKRKRADKFQLEMLMKAFQSNAKPPTVERVALAKKLDMSAHSVYHWCGPIFPADHCNPLEA</sequence>